<comment type="similarity">
    <text evidence="1">Belongs to the PspA/Vipp/IM30 family.</text>
</comment>
<evidence type="ECO:0000256" key="2">
    <source>
        <dbReference type="SAM" id="MobiDB-lite"/>
    </source>
</evidence>
<protein>
    <recommendedName>
        <fullName evidence="5">PspA/IM30 family protein</fullName>
    </recommendedName>
</protein>
<proteinExistence type="inferred from homology"/>
<feature type="region of interest" description="Disordered" evidence="2">
    <location>
        <begin position="195"/>
        <end position="224"/>
    </location>
</feature>
<comment type="caution">
    <text evidence="3">The sequence shown here is derived from an EMBL/GenBank/DDBJ whole genome shotgun (WGS) entry which is preliminary data.</text>
</comment>
<dbReference type="AlphaFoldDB" id="A0A2S5KKF9"/>
<sequence length="224" mass="25075">MADILLKRVSRLISSNLSHWLAALERSCPEQAYAQAMAEVDSLADSIRHEFGQVSASKYQADKQRQQLQQQHRRLAMPLTQAIDSQRDDLAQTIIAEQLQLESQIQSIAVQLRTFSDRESELNTFLKALSAKQYELRSELDLVHEHSQQQDIPRGPFSNTAAPLASVVADCHLAPLQAQQLAELEQLSQEQQIAERLAATKAQRQHTTAEPAASDTAGPRNHEH</sequence>
<dbReference type="Proteomes" id="UP000238196">
    <property type="component" value="Unassembled WGS sequence"/>
</dbReference>
<reference evidence="3 4" key="1">
    <citation type="submission" date="2018-02" db="EMBL/GenBank/DDBJ databases">
        <title>novel marine gammaproteobacteria from coastal saline agro ecosystem.</title>
        <authorList>
            <person name="Krishnan R."/>
            <person name="Ramesh Kumar N."/>
        </authorList>
    </citation>
    <scope>NUCLEOTIDE SEQUENCE [LARGE SCALE GENOMIC DNA]</scope>
    <source>
        <strain evidence="3 4">228</strain>
    </source>
</reference>
<dbReference type="InterPro" id="IPR007157">
    <property type="entry name" value="PspA_VIPP1"/>
</dbReference>
<gene>
    <name evidence="3" type="ORF">C4K68_22015</name>
</gene>
<evidence type="ECO:0000256" key="1">
    <source>
        <dbReference type="ARBA" id="ARBA00043985"/>
    </source>
</evidence>
<accession>A0A2S5KKF9</accession>
<evidence type="ECO:0000313" key="4">
    <source>
        <dbReference type="Proteomes" id="UP000238196"/>
    </source>
</evidence>
<name>A0A2S5KKF9_9PROT</name>
<dbReference type="OrthoDB" id="6649369at2"/>
<evidence type="ECO:0008006" key="5">
    <source>
        <dbReference type="Google" id="ProtNLM"/>
    </source>
</evidence>
<dbReference type="Pfam" id="PF04012">
    <property type="entry name" value="PspA_IM30"/>
    <property type="match status" value="1"/>
</dbReference>
<evidence type="ECO:0000313" key="3">
    <source>
        <dbReference type="EMBL" id="PPC75311.1"/>
    </source>
</evidence>
<organism evidence="3 4">
    <name type="scientific">Proteobacteria bacterium 228</name>
    <dbReference type="NCBI Taxonomy" id="2083153"/>
    <lineage>
        <taxon>Bacteria</taxon>
        <taxon>Pseudomonadati</taxon>
        <taxon>Pseudomonadota</taxon>
    </lineage>
</organism>
<dbReference type="EMBL" id="PRLP01000106">
    <property type="protein sequence ID" value="PPC75311.1"/>
    <property type="molecule type" value="Genomic_DNA"/>
</dbReference>